<dbReference type="GO" id="GO:0004843">
    <property type="term" value="F:cysteine-type deubiquitinase activity"/>
    <property type="evidence" value="ECO:0007669"/>
    <property type="project" value="InterPro"/>
</dbReference>
<dbReference type="GO" id="GO:0016579">
    <property type="term" value="P:protein deubiquitination"/>
    <property type="evidence" value="ECO:0007669"/>
    <property type="project" value="InterPro"/>
</dbReference>
<comment type="caution">
    <text evidence="3">The sequence shown here is derived from an EMBL/GenBank/DDBJ whole genome shotgun (WGS) entry which is preliminary data.</text>
</comment>
<sequence length="208" mass="21637">CTECGDRTVKYDAFKTLSLAIPAKAKAGAGAEEEERTLEDCLSAFESPSLCPGVDCTVCMSKVTKSTRQCVALAPTILVLQLKRFPSPSAKDVSPVSFGPSAAFGTPPLPYELTGVVSHRGRTLKSGHYTANVRVGGGIPPSRRKPRRSSSASSSPLVDPTALLDPSGAPEGGTTPAEEQSESEEKSGTSVEGGLLLFKAQPVRGSSE</sequence>
<evidence type="ECO:0000259" key="2">
    <source>
        <dbReference type="PROSITE" id="PS50235"/>
    </source>
</evidence>
<evidence type="ECO:0000256" key="1">
    <source>
        <dbReference type="SAM" id="MobiDB-lite"/>
    </source>
</evidence>
<dbReference type="InterPro" id="IPR050185">
    <property type="entry name" value="Ub_carboxyl-term_hydrolase"/>
</dbReference>
<organism evidence="3 4">
    <name type="scientific">Triparma retinervis</name>
    <dbReference type="NCBI Taxonomy" id="2557542"/>
    <lineage>
        <taxon>Eukaryota</taxon>
        <taxon>Sar</taxon>
        <taxon>Stramenopiles</taxon>
        <taxon>Ochrophyta</taxon>
        <taxon>Bolidophyceae</taxon>
        <taxon>Parmales</taxon>
        <taxon>Triparmaceae</taxon>
        <taxon>Triparma</taxon>
    </lineage>
</organism>
<dbReference type="InterPro" id="IPR018200">
    <property type="entry name" value="USP_CS"/>
</dbReference>
<dbReference type="Proteomes" id="UP001165082">
    <property type="component" value="Unassembled WGS sequence"/>
</dbReference>
<dbReference type="Pfam" id="PF00443">
    <property type="entry name" value="UCH"/>
    <property type="match status" value="1"/>
</dbReference>
<reference evidence="3" key="1">
    <citation type="submission" date="2022-07" db="EMBL/GenBank/DDBJ databases">
        <title>Genome analysis of Parmales, a sister group of diatoms, reveals the evolutionary specialization of diatoms from phago-mixotrophs to photoautotrophs.</title>
        <authorList>
            <person name="Ban H."/>
            <person name="Sato S."/>
            <person name="Yoshikawa S."/>
            <person name="Kazumasa Y."/>
            <person name="Nakamura Y."/>
            <person name="Ichinomiya M."/>
            <person name="Saitoh K."/>
            <person name="Sato N."/>
            <person name="Blanc-Mathieu R."/>
            <person name="Endo H."/>
            <person name="Kuwata A."/>
            <person name="Ogata H."/>
        </authorList>
    </citation>
    <scope>NUCLEOTIDE SEQUENCE</scope>
</reference>
<feature type="region of interest" description="Disordered" evidence="1">
    <location>
        <begin position="131"/>
        <end position="208"/>
    </location>
</feature>
<dbReference type="InterPro" id="IPR028889">
    <property type="entry name" value="USP"/>
</dbReference>
<dbReference type="InterPro" id="IPR038765">
    <property type="entry name" value="Papain-like_cys_pep_sf"/>
</dbReference>
<name>A0A9W6Z9C6_9STRA</name>
<keyword evidence="4" id="KW-1185">Reference proteome</keyword>
<dbReference type="OrthoDB" id="429671at2759"/>
<dbReference type="EMBL" id="BRXZ01003088">
    <property type="protein sequence ID" value="GMH46973.1"/>
    <property type="molecule type" value="Genomic_DNA"/>
</dbReference>
<dbReference type="PROSITE" id="PS50235">
    <property type="entry name" value="USP_3"/>
    <property type="match status" value="1"/>
</dbReference>
<feature type="non-terminal residue" evidence="3">
    <location>
        <position position="208"/>
    </location>
</feature>
<gene>
    <name evidence="3" type="ORF">TrRE_jg1062</name>
</gene>
<proteinExistence type="predicted"/>
<dbReference type="SUPFAM" id="SSF54001">
    <property type="entry name" value="Cysteine proteinases"/>
    <property type="match status" value="1"/>
</dbReference>
<dbReference type="PROSITE" id="PS00973">
    <property type="entry name" value="USP_2"/>
    <property type="match status" value="1"/>
</dbReference>
<dbReference type="InterPro" id="IPR001394">
    <property type="entry name" value="Peptidase_C19_UCH"/>
</dbReference>
<evidence type="ECO:0000313" key="3">
    <source>
        <dbReference type="EMBL" id="GMH46973.1"/>
    </source>
</evidence>
<feature type="non-terminal residue" evidence="3">
    <location>
        <position position="1"/>
    </location>
</feature>
<feature type="domain" description="USP" evidence="2">
    <location>
        <begin position="1"/>
        <end position="208"/>
    </location>
</feature>
<dbReference type="PANTHER" id="PTHR21646">
    <property type="entry name" value="UBIQUITIN CARBOXYL-TERMINAL HYDROLASE"/>
    <property type="match status" value="1"/>
</dbReference>
<dbReference type="Gene3D" id="3.90.70.10">
    <property type="entry name" value="Cysteine proteinases"/>
    <property type="match status" value="1"/>
</dbReference>
<dbReference type="AlphaFoldDB" id="A0A9W6Z9C6"/>
<protein>
    <recommendedName>
        <fullName evidence="2">USP domain-containing protein</fullName>
    </recommendedName>
</protein>
<accession>A0A9W6Z9C6</accession>
<evidence type="ECO:0000313" key="4">
    <source>
        <dbReference type="Proteomes" id="UP001165082"/>
    </source>
</evidence>